<organism evidence="7 8">
    <name type="scientific">Sporothrix curviconia</name>
    <dbReference type="NCBI Taxonomy" id="1260050"/>
    <lineage>
        <taxon>Eukaryota</taxon>
        <taxon>Fungi</taxon>
        <taxon>Dikarya</taxon>
        <taxon>Ascomycota</taxon>
        <taxon>Pezizomycotina</taxon>
        <taxon>Sordariomycetes</taxon>
        <taxon>Sordariomycetidae</taxon>
        <taxon>Ophiostomatales</taxon>
        <taxon>Ophiostomataceae</taxon>
        <taxon>Sporothrix</taxon>
    </lineage>
</organism>
<gene>
    <name evidence="7" type="ORF">SCUCBS95973_002316</name>
</gene>
<dbReference type="InterPro" id="IPR050815">
    <property type="entry name" value="TF_fung"/>
</dbReference>
<comment type="subcellular location">
    <subcellularLocation>
        <location evidence="1">Nucleus</location>
    </subcellularLocation>
</comment>
<dbReference type="InterPro" id="IPR007219">
    <property type="entry name" value="XnlR_reg_dom"/>
</dbReference>
<evidence type="ECO:0000256" key="5">
    <source>
        <dbReference type="ARBA" id="ARBA00023242"/>
    </source>
</evidence>
<dbReference type="Proteomes" id="UP001642405">
    <property type="component" value="Unassembled WGS sequence"/>
</dbReference>
<keyword evidence="3" id="KW-0805">Transcription regulation</keyword>
<sequence>MLLLAYYEIANALFPTAYMTVGTCARLGQIIGIHSNPDAVRTTVKKFSQHDDEERLRAWWATLILDRYVTIGLDDRPFVCRTARPDDYLPMDDQVWDRGETTFRPALALSTDMTASSNPFAHTCQAAHLLSHVLRHTNDTRPVTPEDYEAFYAEGMQLQKLVESFTYALWTVVQDAVAAAALSRIQHPDIADHPAYSPISLFPAFAIALSAQLCFYDVHVCADIDHPRAKGLASQQKMQMSALDGVKAVLKPSQTAR</sequence>
<evidence type="ECO:0000256" key="1">
    <source>
        <dbReference type="ARBA" id="ARBA00004123"/>
    </source>
</evidence>
<protein>
    <recommendedName>
        <fullName evidence="6">Xylanolytic transcriptional activator regulatory domain-containing protein</fullName>
    </recommendedName>
</protein>
<name>A0ABP0B661_9PEZI</name>
<proteinExistence type="predicted"/>
<accession>A0ABP0B661</accession>
<evidence type="ECO:0000259" key="6">
    <source>
        <dbReference type="Pfam" id="PF04082"/>
    </source>
</evidence>
<keyword evidence="4" id="KW-0804">Transcription</keyword>
<dbReference type="PANTHER" id="PTHR47338:SF20">
    <property type="entry name" value="ZN(II)2CYS6 TRANSCRIPTION FACTOR (EUROFUNG)"/>
    <property type="match status" value="1"/>
</dbReference>
<keyword evidence="8" id="KW-1185">Reference proteome</keyword>
<keyword evidence="5" id="KW-0539">Nucleus</keyword>
<dbReference type="EMBL" id="CAWUHB010000009">
    <property type="protein sequence ID" value="CAK7214967.1"/>
    <property type="molecule type" value="Genomic_DNA"/>
</dbReference>
<dbReference type="CDD" id="cd12148">
    <property type="entry name" value="fungal_TF_MHR"/>
    <property type="match status" value="1"/>
</dbReference>
<reference evidence="7 8" key="1">
    <citation type="submission" date="2024-01" db="EMBL/GenBank/DDBJ databases">
        <authorList>
            <person name="Allen C."/>
            <person name="Tagirdzhanova G."/>
        </authorList>
    </citation>
    <scope>NUCLEOTIDE SEQUENCE [LARGE SCALE GENOMIC DNA]</scope>
</reference>
<evidence type="ECO:0000313" key="8">
    <source>
        <dbReference type="Proteomes" id="UP001642405"/>
    </source>
</evidence>
<evidence type="ECO:0000256" key="4">
    <source>
        <dbReference type="ARBA" id="ARBA00023163"/>
    </source>
</evidence>
<dbReference type="PANTHER" id="PTHR47338">
    <property type="entry name" value="ZN(II)2CYS6 TRANSCRIPTION FACTOR (EUROFUNG)-RELATED"/>
    <property type="match status" value="1"/>
</dbReference>
<feature type="domain" description="Xylanolytic transcriptional activator regulatory" evidence="6">
    <location>
        <begin position="2"/>
        <end position="98"/>
    </location>
</feature>
<evidence type="ECO:0000256" key="2">
    <source>
        <dbReference type="ARBA" id="ARBA00022723"/>
    </source>
</evidence>
<dbReference type="Pfam" id="PF04082">
    <property type="entry name" value="Fungal_trans"/>
    <property type="match status" value="1"/>
</dbReference>
<keyword evidence="2" id="KW-0479">Metal-binding</keyword>
<evidence type="ECO:0000256" key="3">
    <source>
        <dbReference type="ARBA" id="ARBA00023015"/>
    </source>
</evidence>
<comment type="caution">
    <text evidence="7">The sequence shown here is derived from an EMBL/GenBank/DDBJ whole genome shotgun (WGS) entry which is preliminary data.</text>
</comment>
<evidence type="ECO:0000313" key="7">
    <source>
        <dbReference type="EMBL" id="CAK7214967.1"/>
    </source>
</evidence>